<dbReference type="GeneID" id="19484962"/>
<dbReference type="RefSeq" id="YP_009030125.1">
    <property type="nucleotide sequence ID" value="NC_024121.1"/>
</dbReference>
<organism evidence="1 2">
    <name type="scientific">Serratia phage PS2</name>
    <dbReference type="NCBI Taxonomy" id="1481112"/>
    <lineage>
        <taxon>Viruses</taxon>
        <taxon>Duplodnaviria</taxon>
        <taxon>Heunggongvirae</taxon>
        <taxon>Uroviricota</taxon>
        <taxon>Caudoviricetes</taxon>
        <taxon>Muldoonvirus</taxon>
        <taxon>Muldoonvirus PS2</taxon>
    </lineage>
</organism>
<reference evidence="1 2" key="1">
    <citation type="submission" date="2014-01" db="EMBL/GenBank/DDBJ databases">
        <authorList>
            <person name="Zhang G."/>
            <person name="Jin J."/>
            <person name="Li Z.J."/>
            <person name="Wang S.W."/>
            <person name="Chen S.J."/>
            <person name="Wang S.M."/>
            <person name="Wang X.T."/>
            <person name="Li Y.H."/>
            <person name="Wang J."/>
            <person name="Yang C.K."/>
            <person name="Wang L."/>
        </authorList>
    </citation>
    <scope>NUCLEOTIDE SEQUENCE [LARGE SCALE GENOMIC DNA]</scope>
</reference>
<sequence>MTFKVGKCYQFEKEYGKNDFIDYCDLNHMVAPLISSGFRVLKTDGDRVVDVEVIGQEIANKKLHDIVEDRCGGTFFEDDEFEFFTEVEEYEIRPEPRTLEQKIDFALNNGYEMCISRKDDVIELVIKDAKDLREFLDKECHKSDYEEAKKKLLDKHVEELTKFEASWK</sequence>
<dbReference type="KEGG" id="vg:19484962"/>
<proteinExistence type="predicted"/>
<evidence type="ECO:0000313" key="1">
    <source>
        <dbReference type="EMBL" id="AHY25325.1"/>
    </source>
</evidence>
<dbReference type="Proteomes" id="UP000024445">
    <property type="component" value="Segment"/>
</dbReference>
<keyword evidence="2" id="KW-1185">Reference proteome</keyword>
<protein>
    <submittedName>
        <fullName evidence="1">Uncharacterized protein</fullName>
    </submittedName>
</protein>
<evidence type="ECO:0000313" key="2">
    <source>
        <dbReference type="Proteomes" id="UP000024445"/>
    </source>
</evidence>
<accession>A0A023W4Z7</accession>
<dbReference type="EMBL" id="KJ025957">
    <property type="protein sequence ID" value="AHY25325.1"/>
    <property type="molecule type" value="Genomic_DNA"/>
</dbReference>
<gene>
    <name evidence="1" type="ORF">PS2_078</name>
</gene>
<name>A0A023W4Z7_9CAUD</name>